<dbReference type="GO" id="GO:0006465">
    <property type="term" value="P:signal peptide processing"/>
    <property type="evidence" value="ECO:0007669"/>
    <property type="project" value="InterPro"/>
</dbReference>
<feature type="repeat" description="PPR" evidence="21">
    <location>
        <begin position="1429"/>
        <end position="1463"/>
    </location>
</feature>
<evidence type="ECO:0000256" key="18">
    <source>
        <dbReference type="ARBA" id="ARBA00023295"/>
    </source>
</evidence>
<feature type="repeat" description="PPR" evidence="21">
    <location>
        <begin position="1639"/>
        <end position="1673"/>
    </location>
</feature>
<feature type="repeat" description="PPR" evidence="21">
    <location>
        <begin position="1674"/>
        <end position="1708"/>
    </location>
</feature>
<dbReference type="PROSITE" id="PS00502">
    <property type="entry name" value="POLYGALACTURONASE"/>
    <property type="match status" value="1"/>
</dbReference>
<dbReference type="Pfam" id="PF00295">
    <property type="entry name" value="Glyco_hydro_28"/>
    <property type="match status" value="1"/>
</dbReference>
<dbReference type="PROSITE" id="PS51375">
    <property type="entry name" value="PPR"/>
    <property type="match status" value="20"/>
</dbReference>
<feature type="repeat" description="PPR" evidence="21">
    <location>
        <begin position="995"/>
        <end position="1029"/>
    </location>
</feature>
<evidence type="ECO:0000313" key="29">
    <source>
        <dbReference type="Proteomes" id="UP000257109"/>
    </source>
</evidence>
<feature type="repeat" description="PPR" evidence="21">
    <location>
        <begin position="1744"/>
        <end position="1778"/>
    </location>
</feature>
<evidence type="ECO:0000256" key="12">
    <source>
        <dbReference type="ARBA" id="ARBA00022692"/>
    </source>
</evidence>
<feature type="repeat" description="PPR" evidence="21">
    <location>
        <begin position="1534"/>
        <end position="1568"/>
    </location>
</feature>
<keyword evidence="12 25" id="KW-0812">Transmembrane</keyword>
<dbReference type="Gene3D" id="1.20.1540.10">
    <property type="entry name" value="Rhomboid-like"/>
    <property type="match status" value="1"/>
</dbReference>
<dbReference type="PANTHER" id="PTHR47939">
    <property type="entry name" value="MEMBRANE-ASSOCIATED SALT-INDUCIBLE PROTEIN-LIKE"/>
    <property type="match status" value="1"/>
</dbReference>
<feature type="repeat" description="PPR" evidence="21">
    <location>
        <begin position="1284"/>
        <end position="1318"/>
    </location>
</feature>
<evidence type="ECO:0000256" key="13">
    <source>
        <dbReference type="ARBA" id="ARBA00022729"/>
    </source>
</evidence>
<dbReference type="SUPFAM" id="SSF51306">
    <property type="entry name" value="LexA/Signal peptidase"/>
    <property type="match status" value="1"/>
</dbReference>
<dbReference type="SUPFAM" id="SSF81901">
    <property type="entry name" value="HCP-like"/>
    <property type="match status" value="2"/>
</dbReference>
<feature type="transmembrane region" description="Helical" evidence="25">
    <location>
        <begin position="552"/>
        <end position="570"/>
    </location>
</feature>
<dbReference type="Pfam" id="PF01535">
    <property type="entry name" value="PPR"/>
    <property type="match status" value="5"/>
</dbReference>
<keyword evidence="15 23" id="KW-0378">Hydrolase</keyword>
<dbReference type="GO" id="GO:0009003">
    <property type="term" value="F:signal peptidase activity"/>
    <property type="evidence" value="ECO:0007669"/>
    <property type="project" value="UniProtKB-EC"/>
</dbReference>
<evidence type="ECO:0000256" key="20">
    <source>
        <dbReference type="ARBA" id="ARBA00034074"/>
    </source>
</evidence>
<dbReference type="NCBIfam" id="TIGR02228">
    <property type="entry name" value="sigpep_I_arch"/>
    <property type="match status" value="1"/>
</dbReference>
<dbReference type="InterPro" id="IPR012334">
    <property type="entry name" value="Pectin_lyas_fold"/>
</dbReference>
<dbReference type="GO" id="GO:0004252">
    <property type="term" value="F:serine-type endopeptidase activity"/>
    <property type="evidence" value="ECO:0007669"/>
    <property type="project" value="InterPro"/>
</dbReference>
<feature type="active site" evidence="22">
    <location>
        <position position="266"/>
    </location>
</feature>
<organism evidence="28 29">
    <name type="scientific">Mucuna pruriens</name>
    <name type="common">Velvet bean</name>
    <name type="synonym">Dolichos pruriens</name>
    <dbReference type="NCBI Taxonomy" id="157652"/>
    <lineage>
        <taxon>Eukaryota</taxon>
        <taxon>Viridiplantae</taxon>
        <taxon>Streptophyta</taxon>
        <taxon>Embryophyta</taxon>
        <taxon>Tracheophyta</taxon>
        <taxon>Spermatophyta</taxon>
        <taxon>Magnoliopsida</taxon>
        <taxon>eudicotyledons</taxon>
        <taxon>Gunneridae</taxon>
        <taxon>Pentapetalae</taxon>
        <taxon>rosids</taxon>
        <taxon>fabids</taxon>
        <taxon>Fabales</taxon>
        <taxon>Fabaceae</taxon>
        <taxon>Papilionoideae</taxon>
        <taxon>50 kb inversion clade</taxon>
        <taxon>NPAAA clade</taxon>
        <taxon>indigoferoid/millettioid clade</taxon>
        <taxon>Phaseoleae</taxon>
        <taxon>Mucuna</taxon>
    </lineage>
</organism>
<evidence type="ECO:0000256" key="25">
    <source>
        <dbReference type="SAM" id="Phobius"/>
    </source>
</evidence>
<dbReference type="GO" id="GO:0004650">
    <property type="term" value="F:polygalacturonase activity"/>
    <property type="evidence" value="ECO:0007669"/>
    <property type="project" value="UniProtKB-EC"/>
</dbReference>
<feature type="repeat" description="PPR" evidence="21">
    <location>
        <begin position="1709"/>
        <end position="1743"/>
    </location>
</feature>
<gene>
    <name evidence="28" type="ORF">CR513_41872</name>
</gene>
<keyword evidence="16 25" id="KW-1133">Transmembrane helix</keyword>
<dbReference type="InterPro" id="IPR035952">
    <property type="entry name" value="Rhomboid-like_sf"/>
</dbReference>
<proteinExistence type="inferred from homology"/>
<keyword evidence="19" id="KW-0961">Cell wall biogenesis/degradation</keyword>
<evidence type="ECO:0000256" key="10">
    <source>
        <dbReference type="ARBA" id="ARBA00022525"/>
    </source>
</evidence>
<accession>A0A371FHY8</accession>
<dbReference type="CDD" id="cd06530">
    <property type="entry name" value="S26_SPase_I"/>
    <property type="match status" value="1"/>
</dbReference>
<dbReference type="GO" id="GO:0016020">
    <property type="term" value="C:membrane"/>
    <property type="evidence" value="ECO:0007669"/>
    <property type="project" value="UniProtKB-SubCell"/>
</dbReference>
<dbReference type="InterPro" id="IPR011990">
    <property type="entry name" value="TPR-like_helical_dom_sf"/>
</dbReference>
<evidence type="ECO:0000256" key="3">
    <source>
        <dbReference type="ARBA" id="ARBA00004191"/>
    </source>
</evidence>
<reference evidence="28" key="1">
    <citation type="submission" date="2018-05" db="EMBL/GenBank/DDBJ databases">
        <title>Draft genome of Mucuna pruriens seed.</title>
        <authorList>
            <person name="Nnadi N.E."/>
            <person name="Vos R."/>
            <person name="Hasami M.H."/>
            <person name="Devisetty U.K."/>
            <person name="Aguiy J.C."/>
        </authorList>
    </citation>
    <scope>NUCLEOTIDE SEQUENCE [LARGE SCALE GENOMIC DNA]</scope>
    <source>
        <strain evidence="28">JCA_2017</strain>
    </source>
</reference>
<feature type="repeat" description="PPR" evidence="21">
    <location>
        <begin position="1604"/>
        <end position="1638"/>
    </location>
</feature>
<name>A0A371FHY8_MUCPR</name>
<evidence type="ECO:0000256" key="16">
    <source>
        <dbReference type="ARBA" id="ARBA00022989"/>
    </source>
</evidence>
<dbReference type="GO" id="GO:0012505">
    <property type="term" value="C:endomembrane system"/>
    <property type="evidence" value="ECO:0007669"/>
    <property type="project" value="UniProtKB-SubCell"/>
</dbReference>
<evidence type="ECO:0000256" key="8">
    <source>
        <dbReference type="ARBA" id="ARBA00011035"/>
    </source>
</evidence>
<feature type="repeat" description="PPR" evidence="21">
    <location>
        <begin position="1499"/>
        <end position="1533"/>
    </location>
</feature>
<feature type="repeat" description="PPR" evidence="21">
    <location>
        <begin position="1030"/>
        <end position="1064"/>
    </location>
</feature>
<dbReference type="Pfam" id="PF00717">
    <property type="entry name" value="Peptidase_S24"/>
    <property type="match status" value="1"/>
</dbReference>
<feature type="compositionally biased region" description="Basic residues" evidence="24">
    <location>
        <begin position="413"/>
        <end position="423"/>
    </location>
</feature>
<keyword evidence="14" id="KW-0677">Repeat</keyword>
<feature type="domain" description="Peptidase S24/S26A/S26B/S26C" evidence="26">
    <location>
        <begin position="766"/>
        <end position="841"/>
    </location>
</feature>
<evidence type="ECO:0000256" key="15">
    <source>
        <dbReference type="ARBA" id="ARBA00022801"/>
    </source>
</evidence>
<feature type="non-terminal residue" evidence="28">
    <location>
        <position position="1"/>
    </location>
</feature>
<dbReference type="Pfam" id="PF01694">
    <property type="entry name" value="Rhomboid"/>
    <property type="match status" value="1"/>
</dbReference>
<dbReference type="InterPro" id="IPR006626">
    <property type="entry name" value="PbH1"/>
</dbReference>
<keyword evidence="10" id="KW-0964">Secreted</keyword>
<evidence type="ECO:0000259" key="26">
    <source>
        <dbReference type="Pfam" id="PF00717"/>
    </source>
</evidence>
<evidence type="ECO:0000256" key="14">
    <source>
        <dbReference type="ARBA" id="ARBA00022737"/>
    </source>
</evidence>
<dbReference type="Pfam" id="PF13812">
    <property type="entry name" value="PPR_3"/>
    <property type="match status" value="1"/>
</dbReference>
<dbReference type="Gene3D" id="2.160.20.10">
    <property type="entry name" value="Single-stranded right-handed beta-helix, Pectin lyase-like"/>
    <property type="match status" value="1"/>
</dbReference>
<protein>
    <submittedName>
        <fullName evidence="28">Pentatricopeptide repeat-containing protein</fullName>
    </submittedName>
</protein>
<feature type="transmembrane region" description="Helical" evidence="25">
    <location>
        <begin position="608"/>
        <end position="627"/>
    </location>
</feature>
<evidence type="ECO:0000256" key="11">
    <source>
        <dbReference type="ARBA" id="ARBA00022670"/>
    </source>
</evidence>
<comment type="catalytic activity">
    <reaction evidence="1">
        <text>Cleavage of hydrophobic, N-terminal signal or leader sequences from secreted and periplasmic proteins.</text>
        <dbReference type="EC" id="3.4.21.89"/>
    </reaction>
</comment>
<dbReference type="InterPro" id="IPR022764">
    <property type="entry name" value="Peptidase_S54_rhomboid_dom"/>
</dbReference>
<dbReference type="PRINTS" id="PR00728">
    <property type="entry name" value="SIGNALPTASE"/>
</dbReference>
<evidence type="ECO:0000256" key="9">
    <source>
        <dbReference type="ARBA" id="ARBA00022512"/>
    </source>
</evidence>
<feature type="repeat" description="PPR" evidence="21">
    <location>
        <begin position="1814"/>
        <end position="1848"/>
    </location>
</feature>
<dbReference type="OrthoDB" id="185373at2759"/>
<dbReference type="PANTHER" id="PTHR47939:SF5">
    <property type="entry name" value="PENTACOTRIPEPTIDE-REPEAT REGION OF PRORP DOMAIN-CONTAINING PROTEIN"/>
    <property type="match status" value="1"/>
</dbReference>
<dbReference type="GO" id="GO:0071555">
    <property type="term" value="P:cell wall organization"/>
    <property type="evidence" value="ECO:0007669"/>
    <property type="project" value="UniProtKB-KW"/>
</dbReference>
<feature type="domain" description="Peptidase S54 rhomboid" evidence="27">
    <location>
        <begin position="525"/>
        <end position="651"/>
    </location>
</feature>
<dbReference type="InterPro" id="IPR011050">
    <property type="entry name" value="Pectin_lyase_fold/virulence"/>
</dbReference>
<comment type="subcellular location">
    <subcellularLocation>
        <location evidence="4">Endomembrane system</location>
    </subcellularLocation>
    <subcellularLocation>
        <location evidence="2">Membrane</location>
        <topology evidence="2">Multi-pass membrane protein</topology>
    </subcellularLocation>
    <subcellularLocation>
        <location evidence="3">Secreted</location>
        <location evidence="3">Cell wall</location>
    </subcellularLocation>
</comment>
<evidence type="ECO:0000259" key="27">
    <source>
        <dbReference type="Pfam" id="PF01694"/>
    </source>
</evidence>
<comment type="similarity">
    <text evidence="6 23">Belongs to the glycosyl hydrolase 28 family.</text>
</comment>
<feature type="repeat" description="PPR" evidence="21">
    <location>
        <begin position="1136"/>
        <end position="1170"/>
    </location>
</feature>
<feature type="region of interest" description="Disordered" evidence="24">
    <location>
        <begin position="408"/>
        <end position="428"/>
    </location>
</feature>
<feature type="repeat" description="PPR" evidence="21">
    <location>
        <begin position="1779"/>
        <end position="1813"/>
    </location>
</feature>
<dbReference type="EMBL" id="QJKJ01009035">
    <property type="protein sequence ID" value="RDX77925.1"/>
    <property type="molecule type" value="Genomic_DNA"/>
</dbReference>
<feature type="repeat" description="PPR" evidence="21">
    <location>
        <begin position="1569"/>
        <end position="1603"/>
    </location>
</feature>
<evidence type="ECO:0000256" key="7">
    <source>
        <dbReference type="ARBA" id="ARBA00009045"/>
    </source>
</evidence>
<dbReference type="InterPro" id="IPR002885">
    <property type="entry name" value="PPR_rpt"/>
</dbReference>
<evidence type="ECO:0000256" key="19">
    <source>
        <dbReference type="ARBA" id="ARBA00023316"/>
    </source>
</evidence>
<keyword evidence="29" id="KW-1185">Reference proteome</keyword>
<evidence type="ECO:0000256" key="23">
    <source>
        <dbReference type="RuleBase" id="RU361169"/>
    </source>
</evidence>
<keyword evidence="13" id="KW-0732">Signal</keyword>
<feature type="repeat" description="PPR" evidence="21">
    <location>
        <begin position="1893"/>
        <end position="1927"/>
    </location>
</feature>
<feature type="repeat" description="PPR" evidence="21">
    <location>
        <begin position="1355"/>
        <end position="1385"/>
    </location>
</feature>
<evidence type="ECO:0000256" key="2">
    <source>
        <dbReference type="ARBA" id="ARBA00004141"/>
    </source>
</evidence>
<dbReference type="Proteomes" id="UP000257109">
    <property type="component" value="Unassembled WGS sequence"/>
</dbReference>
<comment type="similarity">
    <text evidence="7">Belongs to the peptidase S54 family.</text>
</comment>
<dbReference type="Gene3D" id="1.25.40.10">
    <property type="entry name" value="Tetratricopeptide repeat domain"/>
    <property type="match status" value="9"/>
</dbReference>
<dbReference type="FunFam" id="2.160.20.10:FF:000032">
    <property type="entry name" value="Pectin lyase-like superfamily protein"/>
    <property type="match status" value="1"/>
</dbReference>
<feature type="transmembrane region" description="Helical" evidence="25">
    <location>
        <begin position="582"/>
        <end position="601"/>
    </location>
</feature>
<dbReference type="InterPro" id="IPR000743">
    <property type="entry name" value="Glyco_hydro_28"/>
</dbReference>
<dbReference type="Pfam" id="PF13041">
    <property type="entry name" value="PPR_2"/>
    <property type="match status" value="6"/>
</dbReference>
<evidence type="ECO:0000256" key="6">
    <source>
        <dbReference type="ARBA" id="ARBA00008834"/>
    </source>
</evidence>
<comment type="similarity">
    <text evidence="8">Belongs to the peptidase S26B family.</text>
</comment>
<dbReference type="GO" id="GO:0005975">
    <property type="term" value="P:carbohydrate metabolic process"/>
    <property type="evidence" value="ECO:0007669"/>
    <property type="project" value="InterPro"/>
</dbReference>
<comment type="catalytic activity">
    <reaction evidence="20">
        <text>(1,4-alpha-D-galacturonosyl)n+m + H2O = (1,4-alpha-D-galacturonosyl)n + (1,4-alpha-D-galacturonosyl)m.</text>
        <dbReference type="EC" id="3.2.1.15"/>
    </reaction>
</comment>
<keyword evidence="11" id="KW-0645">Protease</keyword>
<evidence type="ECO:0000256" key="4">
    <source>
        <dbReference type="ARBA" id="ARBA00004308"/>
    </source>
</evidence>
<dbReference type="InterPro" id="IPR050667">
    <property type="entry name" value="PPR-containing_protein"/>
</dbReference>
<dbReference type="SUPFAM" id="SSF51126">
    <property type="entry name" value="Pectin lyase-like"/>
    <property type="match status" value="1"/>
</dbReference>
<feature type="repeat" description="PPR" evidence="21">
    <location>
        <begin position="1101"/>
        <end position="1135"/>
    </location>
</feature>
<keyword evidence="17 25" id="KW-0472">Membrane</keyword>
<feature type="repeat" description="PPR" evidence="21">
    <location>
        <begin position="1464"/>
        <end position="1498"/>
    </location>
</feature>
<feature type="transmembrane region" description="Helical" evidence="25">
    <location>
        <begin position="448"/>
        <end position="470"/>
    </location>
</feature>
<evidence type="ECO:0000313" key="28">
    <source>
        <dbReference type="EMBL" id="RDX77925.1"/>
    </source>
</evidence>
<dbReference type="SUPFAM" id="SSF144091">
    <property type="entry name" value="Rhomboid-like"/>
    <property type="match status" value="1"/>
</dbReference>
<evidence type="ECO:0000256" key="1">
    <source>
        <dbReference type="ARBA" id="ARBA00000677"/>
    </source>
</evidence>
<evidence type="ECO:0000256" key="5">
    <source>
        <dbReference type="ARBA" id="ARBA00007626"/>
    </source>
</evidence>
<dbReference type="InterPro" id="IPR001733">
    <property type="entry name" value="Peptidase_S26B"/>
</dbReference>
<dbReference type="InterPro" id="IPR015927">
    <property type="entry name" value="Peptidase_S24_S26A/B/C"/>
</dbReference>
<dbReference type="InterPro" id="IPR036286">
    <property type="entry name" value="LexA/Signal_pep-like_sf"/>
</dbReference>
<dbReference type="InterPro" id="IPR019533">
    <property type="entry name" value="Peptidase_S26"/>
</dbReference>
<feature type="repeat" description="PPR" evidence="21">
    <location>
        <begin position="1394"/>
        <end position="1428"/>
    </location>
</feature>
<evidence type="ECO:0000256" key="17">
    <source>
        <dbReference type="ARBA" id="ARBA00023136"/>
    </source>
</evidence>
<sequence>MKLGYIHNINSFEVAREHCKEFFFTVLMILSVLTPGLSSTTTTFNVLQYGAVGDGQTNDSPAFLKAWKDVCQSKSHISRLIIPASRTFLLKPSTFSGPCKSNYTYIQLSGNIVAPKTKSGYSGFHTNTWLGFSFVNGLIISGKGTIDGRGSPWWQQPCLGNAQLGANCRPPTALTFYRCNQFQLKGYTSINPARSHMTLTSCKKGVISNLRLIAPGTSPNTDGIDISGSIDIQVLNSFIATGDDCIAISAGSSKIKITGITCGPGHGISIGSLGTRGETDIVEDVHVENCTLTETLTGVRIKTWQGGAGFARRIIFEKIRFVRANNPIIIDQFYCPHRSDCQNKTRAIKVSDVTYKGIVGTSLTDKAINLSCDQNVGCSNIVLDHVYITSAVPGQKVFSFCHNAHGTATHTKPSSHRMGKKPPHLSDIEAARYPPPPPPNFHMPQPRLWFPWLVPLIFLGNIAMFVYTMYENDCPAYLDEEVCLFTPYLGRFAFQPFRENPLLGPAIRTLRLLGALEKDLVVTKNEVWRFFSCMFLHAGVVHLLANMFMRIGFLYMLSGFGGSLLSILHLEEDASNTVSVGASGALFGLLGAMLSELLTNWSIYANKCAALTSLLIIVGLNLAVGFLPHVDNSAHIGGFLSGFLLGFVLLMRPQYGYINRKYIPTGYDVKRKSKYKFYQYFFLVVAVIILLLGYAYGLAKLYIGKSQETFSFLQRRKRGLKRKEKEAEAMGWIGETVDSIKSLQIRQVLTQAVSLGMIVTSALIIWKALMCITGSESPVVVVLSGSMEPGFKRGDILFLHMSKDPIRAGEIVVFNVDGREIPIVHRVIKVHEREDTGEVDVLTKGDNNYGDDRLLYAHGQLWLQRHHIMGRAVGFLPYVGWVTIIMTEKPIIKYILIDTVSRLAAARRFDYIHRLLHHQTTLPQARREGFVVRIISLYGIAGMTSHALHAFHHTRSRRTVKSFNATLRVLALSRNFPSFLDFLTLVPLRYHIQLDIFSVNIAVKAFCDLGKLHQAYLFMLECEIKGIQPDAVTYTTLLSAFYKNKRWEIGNGLWNRMLLKGCTPSLATFNVRIQFLVTMRRAWDANNLMDLMQNQLGIVPDQVTFNLVIKGFFVAGYVDMAKRVYSSLHGKGFKPNAKIYQTMIHYLCKSGDFDVAYTMCKDSMTKNWFPDVNTICMLLEGLKGSGQIAKGIAIMTLAILSGIKPRHRPKGSHLLPPHINHLVSEVIRILKTRQWQHSLESRFAESQVLVSDVAHLVIERVHDAELGLMFFDWASTRPFSCSLDAVAHSSLLKLLARFRVFSEIEPVLENMKTQGLNPTREALTALILAYGESGSLHRALQLFHTLREMHDCFPSVVASNSLLNGLVQSGKVDVALQLYDKMLQTEGGAVAVVDNYSTSIVMKGLCKLGKVEEARRLINDRWGKGCVPHVVFYNMIIDGYCKKGDLLSATRVLKELKLKGFLPTVETYGALINGFCKAGEFEAVDQLLTEMAARGLNMNVKVFNNIIDAEYKHGLVAKAAETMKRMAEMGVEPDITTYNVMINFSCRGGRIKEADELIEMAKERRLLPNKFSYTPLMHAYCKQGDYVKASNMLFKIAEIGGKPDLVSYGAFIHGVVVAGEIDVALMVREKMMEKGVFPDAQIYNVLMSGLCKKGRFPAMKLLLSEMLDRNVQPDAYVYATLIDGFIRNGELDEAIKLFNVIIRKGVDPGIVEYNAMIKGFCKFGKMTDALSCLNKMKKANHAPDEYTYSTVIDGYVKQHDMSSALKMFGQMMKHKFKPNVIAYTSLINGFCKKADMIRAEKVFRGMKSFNLEPNVVTYTTLVGGFFKASKPEKATSIFELMLMNSCLPNDATFHYLINGLTNTATSPVLIEKNERSLILDFFAMMVSDGWGLVIAAYNSIIVCLCKYGMVDTAQLLQTKMLSKGFLIDSVCFTALLHGLCQKGKSKEWRNIITCDLNNIELQTAVKYSLTLDKYLYQGRLSEASVILQTLIEDSKFSDQPEKDLKSEEILIHQEVLQTKEVKQHFIHQRDKENYLQTGIL</sequence>
<dbReference type="SMART" id="SM00710">
    <property type="entry name" value="PbH1"/>
    <property type="match status" value="6"/>
</dbReference>
<comment type="similarity">
    <text evidence="5">Belongs to the PPR family. P subfamily.</text>
</comment>
<evidence type="ECO:0000256" key="22">
    <source>
        <dbReference type="PROSITE-ProRule" id="PRU10052"/>
    </source>
</evidence>
<feature type="transmembrane region" description="Helical" evidence="25">
    <location>
        <begin position="633"/>
        <end position="651"/>
    </location>
</feature>
<comment type="caution">
    <text evidence="28">The sequence shown here is derived from an EMBL/GenBank/DDBJ whole genome shotgun (WGS) entry which is preliminary data.</text>
</comment>
<evidence type="ECO:0000256" key="21">
    <source>
        <dbReference type="PROSITE-ProRule" id="PRU00708"/>
    </source>
</evidence>
<evidence type="ECO:0000256" key="24">
    <source>
        <dbReference type="SAM" id="MobiDB-lite"/>
    </source>
</evidence>
<keyword evidence="18 23" id="KW-0326">Glycosidase</keyword>
<feature type="transmembrane region" description="Helical" evidence="25">
    <location>
        <begin position="680"/>
        <end position="703"/>
    </location>
</feature>
<keyword evidence="9" id="KW-0134">Cell wall</keyword>
<dbReference type="NCBIfam" id="TIGR00756">
    <property type="entry name" value="PPR"/>
    <property type="match status" value="15"/>
</dbReference>